<dbReference type="InterPro" id="IPR046373">
    <property type="entry name" value="Acyl-CoA_Oxase/DH_mid-dom_sf"/>
</dbReference>
<evidence type="ECO:0000259" key="6">
    <source>
        <dbReference type="Pfam" id="PF11794"/>
    </source>
</evidence>
<evidence type="ECO:0000256" key="4">
    <source>
        <dbReference type="SAM" id="MobiDB-lite"/>
    </source>
</evidence>
<dbReference type="PANTHER" id="PTHR36117">
    <property type="entry name" value="4-HYDROXYPHENYLACETATE 3-MONOOXYGENASE-RELATED"/>
    <property type="match status" value="1"/>
</dbReference>
<dbReference type="SUPFAM" id="SSF47203">
    <property type="entry name" value="Acyl-CoA dehydrogenase C-terminal domain-like"/>
    <property type="match status" value="1"/>
</dbReference>
<dbReference type="InterPro" id="IPR004925">
    <property type="entry name" value="HpaB/PvcC/4-BUDH"/>
</dbReference>
<proteinExistence type="predicted"/>
<evidence type="ECO:0000256" key="2">
    <source>
        <dbReference type="ARBA" id="ARBA00022827"/>
    </source>
</evidence>
<dbReference type="PANTHER" id="PTHR36117:SF3">
    <property type="entry name" value="4-HYDROXYPHENYLACETATE 3-MONOOXYGENASE-RELATED"/>
    <property type="match status" value="1"/>
</dbReference>
<evidence type="ECO:0000313" key="8">
    <source>
        <dbReference type="Proteomes" id="UP000244928"/>
    </source>
</evidence>
<dbReference type="GO" id="GO:0016627">
    <property type="term" value="F:oxidoreductase activity, acting on the CH-CH group of donors"/>
    <property type="evidence" value="ECO:0007669"/>
    <property type="project" value="InterPro"/>
</dbReference>
<dbReference type="RefSeq" id="WP_159149258.1">
    <property type="nucleotide sequence ID" value="NZ_CP015450.1"/>
</dbReference>
<accession>A0A2S1RD11</accession>
<dbReference type="Gene3D" id="1.20.140.10">
    <property type="entry name" value="Butyryl-CoA Dehydrogenase, subunit A, domain 3"/>
    <property type="match status" value="1"/>
</dbReference>
<evidence type="ECO:0000256" key="3">
    <source>
        <dbReference type="ARBA" id="ARBA00023002"/>
    </source>
</evidence>
<dbReference type="Proteomes" id="UP000244928">
    <property type="component" value="Plasmid unnamed1"/>
</dbReference>
<reference evidence="7 8" key="1">
    <citation type="submission" date="2016-04" db="EMBL/GenBank/DDBJ databases">
        <title>Complete genome sequence of Dietzia lutea YIM 80766T, a strain isolated from desert soil in Egypt.</title>
        <authorList>
            <person name="Zhao J."/>
            <person name="Hu B."/>
            <person name="Geng S."/>
            <person name="Nie Y."/>
            <person name="Tang Y."/>
        </authorList>
    </citation>
    <scope>NUCLEOTIDE SEQUENCE [LARGE SCALE GENOMIC DNA]</scope>
    <source>
        <strain evidence="7 8">YIM 80766</strain>
        <plasmid evidence="7 8">unnamed1</plasmid>
    </source>
</reference>
<keyword evidence="3" id="KW-0560">Oxidoreductase</keyword>
<name>A0A2S1RD11_9ACTN</name>
<keyword evidence="1" id="KW-0285">Flavoprotein</keyword>
<feature type="domain" description="HpaB/PvcC/4-BUDH N-terminal" evidence="6">
    <location>
        <begin position="16"/>
        <end position="287"/>
    </location>
</feature>
<evidence type="ECO:0000259" key="5">
    <source>
        <dbReference type="Pfam" id="PF03241"/>
    </source>
</evidence>
<keyword evidence="2" id="KW-0274">FAD</keyword>
<dbReference type="Pfam" id="PF03241">
    <property type="entry name" value="HpaB"/>
    <property type="match status" value="1"/>
</dbReference>
<dbReference type="Pfam" id="PF11794">
    <property type="entry name" value="HpaB_N"/>
    <property type="match status" value="1"/>
</dbReference>
<geneLocation type="plasmid" evidence="7 8">
    <name>unnamed1</name>
</geneLocation>
<dbReference type="InterPro" id="IPR024674">
    <property type="entry name" value="HpaB/PvcC/4-BUDH_N"/>
</dbReference>
<feature type="domain" description="HpaB/PvcC/4-BUDH C-terminal" evidence="5">
    <location>
        <begin position="312"/>
        <end position="494"/>
    </location>
</feature>
<dbReference type="Gene3D" id="1.10.3140.10">
    <property type="entry name" value="4-hydroxybutyryl-coa dehydratase, domain 1"/>
    <property type="match status" value="1"/>
</dbReference>
<dbReference type="InterPro" id="IPR036250">
    <property type="entry name" value="AcylCo_DH-like_C"/>
</dbReference>
<evidence type="ECO:0008006" key="9">
    <source>
        <dbReference type="Google" id="ProtNLM"/>
    </source>
</evidence>
<keyword evidence="7" id="KW-0614">Plasmid</keyword>
<organism evidence="7 8">
    <name type="scientific">Dietzia lutea</name>
    <dbReference type="NCBI Taxonomy" id="546160"/>
    <lineage>
        <taxon>Bacteria</taxon>
        <taxon>Bacillati</taxon>
        <taxon>Actinomycetota</taxon>
        <taxon>Actinomycetes</taxon>
        <taxon>Mycobacteriales</taxon>
        <taxon>Dietziaceae</taxon>
        <taxon>Dietzia</taxon>
    </lineage>
</organism>
<protein>
    <recommendedName>
        <fullName evidence="9">4-hydroxyphenylacetate 3-hydroxylase</fullName>
    </recommendedName>
</protein>
<keyword evidence="8" id="KW-1185">Reference proteome</keyword>
<dbReference type="SUPFAM" id="SSF56645">
    <property type="entry name" value="Acyl-CoA dehydrogenase NM domain-like"/>
    <property type="match status" value="1"/>
</dbReference>
<dbReference type="InterPro" id="IPR024719">
    <property type="entry name" value="HpaB/PvcC/4-BUDH_C"/>
</dbReference>
<dbReference type="KEGG" id="dlu:A6035_17385"/>
<dbReference type="Gene3D" id="2.40.110.10">
    <property type="entry name" value="Butyryl-CoA Dehydrogenase, subunit A, domain 2"/>
    <property type="match status" value="1"/>
</dbReference>
<dbReference type="EMBL" id="CP015450">
    <property type="protein sequence ID" value="AWH94121.1"/>
    <property type="molecule type" value="Genomic_DNA"/>
</dbReference>
<dbReference type="InterPro" id="IPR009100">
    <property type="entry name" value="AcylCoA_DH/oxidase_NM_dom_sf"/>
</dbReference>
<dbReference type="OrthoDB" id="9785230at2"/>
<dbReference type="AlphaFoldDB" id="A0A2S1RD11"/>
<evidence type="ECO:0000313" key="7">
    <source>
        <dbReference type="EMBL" id="AWH94121.1"/>
    </source>
</evidence>
<feature type="region of interest" description="Disordered" evidence="4">
    <location>
        <begin position="161"/>
        <end position="181"/>
    </location>
</feature>
<gene>
    <name evidence="7" type="ORF">A6035_17385</name>
</gene>
<sequence length="498" mass="55356">MSETQVATSGSSTLLTGEGYRESLRDGRTVFYKGKRIEDVTTHPLTRQGIDFTSRLYDLQFEDETRDILTYEDANGDRWMTAWMLPQSQEDLDRKRRDGEFRAWESFGSLNARNPDFIPWTAMNYLAFHNRHKEWSPEYADNMLAGVEDFRKRSVHLASASTQLQGTRSRSGKAAGDGKAAGERTGVMRVVSEDSGGVYVSGARTVGTVAAQANEMLLFALTTPETLREEEGIVFTVPVATKGLSLVCREAVVAAAADDPTRPMARVGEEVDTVVMLDEVYIPNERIWSRSRNSCDGALYSVGSGGEAWALLMRMAVRADFFMALGQLLVDTLGTSKNVIVRDTVGQLIEYGRIIRGGVEAAQAAARRTESDLLLMPDALTCHAFRTYALERYPYISQKLQELAGQGMVIRFSEEDFDSPEYGAKLEEYLAYDHVSARDKNLLMNVLWDQTASAVAGRVSAFENLNGLPAFAHRATLYNNFDRSEQIARVRSLIGFGT</sequence>
<evidence type="ECO:0000256" key="1">
    <source>
        <dbReference type="ARBA" id="ARBA00022630"/>
    </source>
</evidence>